<evidence type="ECO:0000256" key="1">
    <source>
        <dbReference type="ARBA" id="ARBA00004442"/>
    </source>
</evidence>
<evidence type="ECO:0000256" key="9">
    <source>
        <dbReference type="ARBA" id="ARBA00033063"/>
    </source>
</evidence>
<dbReference type="InterPro" id="IPR010827">
    <property type="entry name" value="BamA/TamA_POTRA"/>
</dbReference>
<keyword evidence="6" id="KW-0732">Signal</keyword>
<keyword evidence="5" id="KW-0812">Transmembrane</keyword>
<dbReference type="InterPro" id="IPR035243">
    <property type="entry name" value="TamA_POTRA_Dom_1"/>
</dbReference>
<accession>A0ABY1ZR80</accession>
<dbReference type="InterPro" id="IPR039910">
    <property type="entry name" value="D15-like"/>
</dbReference>
<evidence type="ECO:0000259" key="13">
    <source>
        <dbReference type="Pfam" id="PF17243"/>
    </source>
</evidence>
<dbReference type="EMBL" id="SJDL01000001">
    <property type="protein sequence ID" value="TBW59645.1"/>
    <property type="molecule type" value="Genomic_DNA"/>
</dbReference>
<dbReference type="InterPro" id="IPR000184">
    <property type="entry name" value="Bac_surfAg_D15"/>
</dbReference>
<reference evidence="14 15" key="1">
    <citation type="submission" date="2019-02" db="EMBL/GenBank/DDBJ databases">
        <title>Marinobacter halodurans sp. nov., a marine bacterium isolated from sea tidal flat.</title>
        <authorList>
            <person name="Yoo Y."/>
            <person name="Lee D.W."/>
            <person name="Kim B.S."/>
            <person name="Kim J.-J."/>
        </authorList>
    </citation>
    <scope>NUCLEOTIDE SEQUENCE [LARGE SCALE GENOMIC DNA]</scope>
    <source>
        <strain evidence="14 15">YJ-S3-2</strain>
    </source>
</reference>
<evidence type="ECO:0000256" key="3">
    <source>
        <dbReference type="ARBA" id="ARBA00015419"/>
    </source>
</evidence>
<dbReference type="Gene3D" id="2.40.160.50">
    <property type="entry name" value="membrane protein fhac: a member of the omp85/tpsb transporter family"/>
    <property type="match status" value="1"/>
</dbReference>
<feature type="domain" description="TamA POTRA" evidence="13">
    <location>
        <begin position="17"/>
        <end position="90"/>
    </location>
</feature>
<evidence type="ECO:0000313" key="14">
    <source>
        <dbReference type="EMBL" id="TBW59645.1"/>
    </source>
</evidence>
<evidence type="ECO:0000256" key="5">
    <source>
        <dbReference type="ARBA" id="ARBA00022692"/>
    </source>
</evidence>
<feature type="domain" description="Bacterial surface antigen (D15)" evidence="11">
    <location>
        <begin position="315"/>
        <end position="563"/>
    </location>
</feature>
<comment type="similarity">
    <text evidence="2">Belongs to the TamA family.</text>
</comment>
<keyword evidence="7" id="KW-0472">Membrane</keyword>
<dbReference type="Pfam" id="PF07244">
    <property type="entry name" value="POTRA"/>
    <property type="match status" value="2"/>
</dbReference>
<dbReference type="PANTHER" id="PTHR12815:SF47">
    <property type="entry name" value="TRANSLOCATION AND ASSEMBLY MODULE SUBUNIT TAMA"/>
    <property type="match status" value="1"/>
</dbReference>
<name>A0ABY1ZR80_9GAMM</name>
<keyword evidence="4" id="KW-1134">Transmembrane beta strand</keyword>
<dbReference type="PANTHER" id="PTHR12815">
    <property type="entry name" value="SORTING AND ASSEMBLY MACHINERY SAMM50 PROTEIN FAMILY MEMBER"/>
    <property type="match status" value="1"/>
</dbReference>
<sequence length="566" mass="62522">MSGLFWAVSALGAGQVEVRVEGDFPALQENASNFIGTVDGRSAEDLRRYVSHAESQVREALRALGYYDPDVQWQVDDSRETPRLLLTVQPGEPVKIASREVRVEGAASSDPDFHIGDLSTIAPGKTLSHGAYDAVRQRIQNRARKLGYFDGKFTERKLRVDPDARSADILLVYESGPRYRFGEVTFEGDGTFEASLLDGFVEIEPGDPYDADKVAKLDNNLSNSGYFASVIVDAHQEEAHDRRVPVRVRTTTRDPRSVAAGVGFSTDVGPRFRGTWTEHWINAMGHRRGAETELSAPRQSVSAYYELPLDPPMTDAIRFTTGYQNEDIEDVQSERFTFGEQWRHQLDSEWMRVLSLRLERENYTIGQQGANSSQLLLPGISFSKLVADSPMDPSRGYRLQLDLTGAHRQMLSDADIAHVLAVAKGLVTVGNGHRFLGRLQLGAVATNDFDDVPPSLRFFAGGDQSVRGYGYQTLSPRDSEGDTVGGRYLIVGSLEYQYPLSSHWRLATFVDRGNAIDNLNDPLATGVGAGVRWVSPVGPIRLDLAKGLDDDLGGGWRLHFSMGPEL</sequence>
<evidence type="ECO:0000313" key="15">
    <source>
        <dbReference type="Proteomes" id="UP000313645"/>
    </source>
</evidence>
<comment type="caution">
    <text evidence="14">The sequence shown here is derived from an EMBL/GenBank/DDBJ whole genome shotgun (WGS) entry which is preliminary data.</text>
</comment>
<comment type="subunit">
    <text evidence="10">Interacts with TamB to form the translocation and assembly module (TAM).</text>
</comment>
<evidence type="ECO:0000256" key="8">
    <source>
        <dbReference type="ARBA" id="ARBA00023237"/>
    </source>
</evidence>
<evidence type="ECO:0000256" key="7">
    <source>
        <dbReference type="ARBA" id="ARBA00023136"/>
    </source>
</evidence>
<evidence type="ECO:0000256" key="2">
    <source>
        <dbReference type="ARBA" id="ARBA00010248"/>
    </source>
</evidence>
<dbReference type="Pfam" id="PF01103">
    <property type="entry name" value="Omp85"/>
    <property type="match status" value="1"/>
</dbReference>
<evidence type="ECO:0000259" key="11">
    <source>
        <dbReference type="Pfam" id="PF01103"/>
    </source>
</evidence>
<evidence type="ECO:0000256" key="10">
    <source>
        <dbReference type="ARBA" id="ARBA00093548"/>
    </source>
</evidence>
<organism evidence="14 15">
    <name type="scientific">Marinobacter halodurans</name>
    <dbReference type="NCBI Taxonomy" id="2528979"/>
    <lineage>
        <taxon>Bacteria</taxon>
        <taxon>Pseudomonadati</taxon>
        <taxon>Pseudomonadota</taxon>
        <taxon>Gammaproteobacteria</taxon>
        <taxon>Pseudomonadales</taxon>
        <taxon>Marinobacteraceae</taxon>
        <taxon>Marinobacter</taxon>
    </lineage>
</organism>
<evidence type="ECO:0000256" key="4">
    <source>
        <dbReference type="ARBA" id="ARBA00022452"/>
    </source>
</evidence>
<protein>
    <recommendedName>
        <fullName evidence="3">Translocation and assembly module subunit TamA</fullName>
    </recommendedName>
    <alternativeName>
        <fullName evidence="9">Autotransporter assembly factor TamA</fullName>
    </alternativeName>
</protein>
<gene>
    <name evidence="14" type="ORF">EZI54_00455</name>
</gene>
<comment type="subcellular location">
    <subcellularLocation>
        <location evidence="1">Cell outer membrane</location>
    </subcellularLocation>
</comment>
<proteinExistence type="inferred from homology"/>
<feature type="domain" description="POTRA" evidence="12">
    <location>
        <begin position="179"/>
        <end position="238"/>
    </location>
</feature>
<feature type="domain" description="POTRA" evidence="12">
    <location>
        <begin position="99"/>
        <end position="165"/>
    </location>
</feature>
<dbReference type="Gene3D" id="3.10.20.310">
    <property type="entry name" value="membrane protein fhac"/>
    <property type="match status" value="3"/>
</dbReference>
<keyword evidence="8" id="KW-0998">Cell outer membrane</keyword>
<dbReference type="Pfam" id="PF17243">
    <property type="entry name" value="POTRA_TamA_1"/>
    <property type="match status" value="1"/>
</dbReference>
<evidence type="ECO:0000256" key="6">
    <source>
        <dbReference type="ARBA" id="ARBA00022729"/>
    </source>
</evidence>
<dbReference type="Proteomes" id="UP000313645">
    <property type="component" value="Unassembled WGS sequence"/>
</dbReference>
<evidence type="ECO:0000259" key="12">
    <source>
        <dbReference type="Pfam" id="PF07244"/>
    </source>
</evidence>
<keyword evidence="15" id="KW-1185">Reference proteome</keyword>